<sequence>MTSSRIYIERNEEDIVEQEVPLQALPQAPTDNIGENVTHAEFRSAIQLLAQGLTVQVNREVVTPANLKRGMAASRVRKFLGMYPPEFYGCHDLGVQPRRNMTYLTLNGSHTSP</sequence>
<dbReference type="Gramene" id="PGSC0003DMT400087752">
    <property type="protein sequence ID" value="PGSC0003DMT400087752"/>
    <property type="gene ID" value="PGSC0003DMG400037323"/>
</dbReference>
<keyword evidence="2" id="KW-1185">Reference proteome</keyword>
<reference evidence="1" key="2">
    <citation type="submission" date="2015-06" db="UniProtKB">
        <authorList>
            <consortium name="EnsemblPlants"/>
        </authorList>
    </citation>
    <scope>IDENTIFICATION</scope>
    <source>
        <strain evidence="1">DM1-3 516 R44</strain>
    </source>
</reference>
<dbReference type="PaxDb" id="4113-PGSC0003DMT400087752"/>
<protein>
    <recommendedName>
        <fullName evidence="3">Gag-pol polyprotein</fullName>
    </recommendedName>
</protein>
<evidence type="ECO:0008006" key="3">
    <source>
        <dbReference type="Google" id="ProtNLM"/>
    </source>
</evidence>
<dbReference type="InParanoid" id="M1DEH1"/>
<proteinExistence type="predicted"/>
<dbReference type="Proteomes" id="UP000011115">
    <property type="component" value="Unassembled WGS sequence"/>
</dbReference>
<dbReference type="AlphaFoldDB" id="M1DEH1"/>
<reference evidence="2" key="1">
    <citation type="journal article" date="2011" name="Nature">
        <title>Genome sequence and analysis of the tuber crop potato.</title>
        <authorList>
            <consortium name="The Potato Genome Sequencing Consortium"/>
        </authorList>
    </citation>
    <scope>NUCLEOTIDE SEQUENCE [LARGE SCALE GENOMIC DNA]</scope>
    <source>
        <strain evidence="2">cv. DM1-3 516 R44</strain>
    </source>
</reference>
<organism evidence="1 2">
    <name type="scientific">Solanum tuberosum</name>
    <name type="common">Potato</name>
    <dbReference type="NCBI Taxonomy" id="4113"/>
    <lineage>
        <taxon>Eukaryota</taxon>
        <taxon>Viridiplantae</taxon>
        <taxon>Streptophyta</taxon>
        <taxon>Embryophyta</taxon>
        <taxon>Tracheophyta</taxon>
        <taxon>Spermatophyta</taxon>
        <taxon>Magnoliopsida</taxon>
        <taxon>eudicotyledons</taxon>
        <taxon>Gunneridae</taxon>
        <taxon>Pentapetalae</taxon>
        <taxon>asterids</taxon>
        <taxon>lamiids</taxon>
        <taxon>Solanales</taxon>
        <taxon>Solanaceae</taxon>
        <taxon>Solanoideae</taxon>
        <taxon>Solaneae</taxon>
        <taxon>Solanum</taxon>
    </lineage>
</organism>
<dbReference type="HOGENOM" id="CLU_134717_0_0_1"/>
<accession>M1DEH1</accession>
<evidence type="ECO:0000313" key="1">
    <source>
        <dbReference type="EnsemblPlants" id="PGSC0003DMT400087752"/>
    </source>
</evidence>
<name>M1DEH1_SOLTU</name>
<evidence type="ECO:0000313" key="2">
    <source>
        <dbReference type="Proteomes" id="UP000011115"/>
    </source>
</evidence>
<dbReference type="EnsemblPlants" id="PGSC0003DMT400087752">
    <property type="protein sequence ID" value="PGSC0003DMT400087752"/>
    <property type="gene ID" value="PGSC0003DMG400037323"/>
</dbReference>